<feature type="compositionally biased region" description="Polar residues" evidence="1">
    <location>
        <begin position="136"/>
        <end position="147"/>
    </location>
</feature>
<reference evidence="3" key="1">
    <citation type="journal article" date="2020" name="Stud. Mycol.">
        <title>101 Dothideomycetes genomes: a test case for predicting lifestyles and emergence of pathogens.</title>
        <authorList>
            <person name="Haridas S."/>
            <person name="Albert R."/>
            <person name="Binder M."/>
            <person name="Bloem J."/>
            <person name="Labutti K."/>
            <person name="Salamov A."/>
            <person name="Andreopoulos B."/>
            <person name="Baker S."/>
            <person name="Barry K."/>
            <person name="Bills G."/>
            <person name="Bluhm B."/>
            <person name="Cannon C."/>
            <person name="Castanera R."/>
            <person name="Culley D."/>
            <person name="Daum C."/>
            <person name="Ezra D."/>
            <person name="Gonzalez J."/>
            <person name="Henrissat B."/>
            <person name="Kuo A."/>
            <person name="Liang C."/>
            <person name="Lipzen A."/>
            <person name="Lutzoni F."/>
            <person name="Magnuson J."/>
            <person name="Mondo S."/>
            <person name="Nolan M."/>
            <person name="Ohm R."/>
            <person name="Pangilinan J."/>
            <person name="Park H.-J."/>
            <person name="Ramirez L."/>
            <person name="Alfaro M."/>
            <person name="Sun H."/>
            <person name="Tritt A."/>
            <person name="Yoshinaga Y."/>
            <person name="Zwiers L.-H."/>
            <person name="Turgeon B."/>
            <person name="Goodwin S."/>
            <person name="Spatafora J."/>
            <person name="Crous P."/>
            <person name="Grigoriev I."/>
        </authorList>
    </citation>
    <scope>NUCLEOTIDE SEQUENCE</scope>
    <source>
        <strain evidence="3">CBS 116435</strain>
    </source>
</reference>
<accession>A0A9P4UMQ8</accession>
<proteinExistence type="predicted"/>
<evidence type="ECO:0000313" key="4">
    <source>
        <dbReference type="Proteomes" id="UP000799441"/>
    </source>
</evidence>
<keyword evidence="2" id="KW-1133">Transmembrane helix</keyword>
<evidence type="ECO:0000313" key="3">
    <source>
        <dbReference type="EMBL" id="KAF2718621.1"/>
    </source>
</evidence>
<organism evidence="3 4">
    <name type="scientific">Polychaeton citri CBS 116435</name>
    <dbReference type="NCBI Taxonomy" id="1314669"/>
    <lineage>
        <taxon>Eukaryota</taxon>
        <taxon>Fungi</taxon>
        <taxon>Dikarya</taxon>
        <taxon>Ascomycota</taxon>
        <taxon>Pezizomycotina</taxon>
        <taxon>Dothideomycetes</taxon>
        <taxon>Dothideomycetidae</taxon>
        <taxon>Capnodiales</taxon>
        <taxon>Capnodiaceae</taxon>
        <taxon>Polychaeton</taxon>
    </lineage>
</organism>
<evidence type="ECO:0000256" key="1">
    <source>
        <dbReference type="SAM" id="MobiDB-lite"/>
    </source>
</evidence>
<feature type="region of interest" description="Disordered" evidence="1">
    <location>
        <begin position="36"/>
        <end position="147"/>
    </location>
</feature>
<evidence type="ECO:0000256" key="2">
    <source>
        <dbReference type="SAM" id="Phobius"/>
    </source>
</evidence>
<keyword evidence="4" id="KW-1185">Reference proteome</keyword>
<sequence length="147" mass="16195">MPSTPALIIISIFIVAIVIGLTAFVQSRKIQMRRQLQRRVEHDRPSRQTPPRRGTRLGLPPRYQTYQEPPPTYDAVLLSEEGRGPSTGSSSETPIHLTTGDAPSAPEMALLHSDTIHGPTTHEQDKRRAGKGLLSQLLSSTRLGRKG</sequence>
<name>A0A9P4UMQ8_9PEZI</name>
<protein>
    <submittedName>
        <fullName evidence="3">Uncharacterized protein</fullName>
    </submittedName>
</protein>
<keyword evidence="2" id="KW-0812">Transmembrane</keyword>
<feature type="compositionally biased region" description="Low complexity" evidence="1">
    <location>
        <begin position="49"/>
        <end position="62"/>
    </location>
</feature>
<dbReference type="AlphaFoldDB" id="A0A9P4UMQ8"/>
<dbReference type="EMBL" id="MU003822">
    <property type="protein sequence ID" value="KAF2718621.1"/>
    <property type="molecule type" value="Genomic_DNA"/>
</dbReference>
<dbReference type="Proteomes" id="UP000799441">
    <property type="component" value="Unassembled WGS sequence"/>
</dbReference>
<feature type="transmembrane region" description="Helical" evidence="2">
    <location>
        <begin position="6"/>
        <end position="25"/>
    </location>
</feature>
<gene>
    <name evidence="3" type="ORF">K431DRAFT_128409</name>
</gene>
<comment type="caution">
    <text evidence="3">The sequence shown here is derived from an EMBL/GenBank/DDBJ whole genome shotgun (WGS) entry which is preliminary data.</text>
</comment>
<keyword evidence="2" id="KW-0472">Membrane</keyword>